<dbReference type="InterPro" id="IPR013785">
    <property type="entry name" value="Aldolase_TIM"/>
</dbReference>
<dbReference type="PROSITE" id="PS50844">
    <property type="entry name" value="AFP_LIKE"/>
    <property type="match status" value="1"/>
</dbReference>
<dbReference type="Gene3D" id="3.90.1210.10">
    <property type="entry name" value="Antifreeze-like/N-acetylneuraminic acid synthase C-terminal domain"/>
    <property type="match status" value="1"/>
</dbReference>
<comment type="caution">
    <text evidence="2">The sequence shown here is derived from an EMBL/GenBank/DDBJ whole genome shotgun (WGS) entry which is preliminary data.</text>
</comment>
<dbReference type="PANTHER" id="PTHR42966:SF1">
    <property type="entry name" value="SIALIC ACID SYNTHASE"/>
    <property type="match status" value="1"/>
</dbReference>
<dbReference type="PANTHER" id="PTHR42966">
    <property type="entry name" value="N-ACETYLNEURAMINATE SYNTHASE"/>
    <property type="match status" value="1"/>
</dbReference>
<accession>A0ABW7EQS6</accession>
<evidence type="ECO:0000313" key="3">
    <source>
        <dbReference type="Proteomes" id="UP001606300"/>
    </source>
</evidence>
<dbReference type="EMBL" id="JBIGHY010000006">
    <property type="protein sequence ID" value="MFG6415765.1"/>
    <property type="molecule type" value="Genomic_DNA"/>
</dbReference>
<dbReference type="GO" id="GO:0050462">
    <property type="term" value="F:N-acetylneuraminate synthase activity"/>
    <property type="evidence" value="ECO:0007669"/>
    <property type="project" value="UniProtKB-EC"/>
</dbReference>
<dbReference type="InterPro" id="IPR013132">
    <property type="entry name" value="PseI/NeuA/B-like_N"/>
</dbReference>
<dbReference type="InterPro" id="IPR057736">
    <property type="entry name" value="SAF_PseI/NeuA/NeuB"/>
</dbReference>
<dbReference type="Proteomes" id="UP001606300">
    <property type="component" value="Unassembled WGS sequence"/>
</dbReference>
<dbReference type="Gene3D" id="3.20.20.70">
    <property type="entry name" value="Aldolase class I"/>
    <property type="match status" value="1"/>
</dbReference>
<dbReference type="Pfam" id="PF08666">
    <property type="entry name" value="SAF"/>
    <property type="match status" value="1"/>
</dbReference>
<keyword evidence="2" id="KW-0808">Transferase</keyword>
<dbReference type="RefSeq" id="WP_394471830.1">
    <property type="nucleotide sequence ID" value="NZ_JBIGHY010000006.1"/>
</dbReference>
<proteinExistence type="predicted"/>
<dbReference type="CDD" id="cd11615">
    <property type="entry name" value="SAF_NeuB_like"/>
    <property type="match status" value="1"/>
</dbReference>
<dbReference type="SUPFAM" id="SSF51569">
    <property type="entry name" value="Aldolase"/>
    <property type="match status" value="1"/>
</dbReference>
<evidence type="ECO:0000313" key="2">
    <source>
        <dbReference type="EMBL" id="MFG6415765.1"/>
    </source>
</evidence>
<dbReference type="InterPro" id="IPR006190">
    <property type="entry name" value="SAF_AFP_Neu5Ac"/>
</dbReference>
<dbReference type="Pfam" id="PF03102">
    <property type="entry name" value="NeuB"/>
    <property type="match status" value="1"/>
</dbReference>
<keyword evidence="3" id="KW-1185">Reference proteome</keyword>
<dbReference type="SMART" id="SM00858">
    <property type="entry name" value="SAF"/>
    <property type="match status" value="1"/>
</dbReference>
<dbReference type="InterPro" id="IPR051690">
    <property type="entry name" value="PseI-like"/>
</dbReference>
<protein>
    <submittedName>
        <fullName evidence="2">N-acetylneuraminate synthase</fullName>
        <ecNumber evidence="2">2.5.1.56</ecNumber>
    </submittedName>
</protein>
<dbReference type="InterPro" id="IPR013974">
    <property type="entry name" value="SAF"/>
</dbReference>
<name>A0ABW7EQS6_9BURK</name>
<feature type="domain" description="AFP-like" evidence="1">
    <location>
        <begin position="277"/>
        <end position="333"/>
    </location>
</feature>
<gene>
    <name evidence="2" type="primary">neuB</name>
    <name evidence="2" type="ORF">ACG02S_17870</name>
</gene>
<reference evidence="2 3" key="1">
    <citation type="submission" date="2024-09" db="EMBL/GenBank/DDBJ databases">
        <title>Novel species of the genus Pelomonas and Roseateles isolated from streams.</title>
        <authorList>
            <person name="Lu H."/>
        </authorList>
    </citation>
    <scope>NUCLEOTIDE SEQUENCE [LARGE SCALE GENOMIC DNA]</scope>
    <source>
        <strain evidence="2 3">DC23W</strain>
    </source>
</reference>
<dbReference type="NCBIfam" id="TIGR03569">
    <property type="entry name" value="NeuB_NnaB"/>
    <property type="match status" value="1"/>
</dbReference>
<evidence type="ECO:0000259" key="1">
    <source>
        <dbReference type="PROSITE" id="PS50844"/>
    </source>
</evidence>
<dbReference type="InterPro" id="IPR020007">
    <property type="entry name" value="NeuB/NeuA"/>
</dbReference>
<sequence>MDQTLVIAEIGVNHNGDIGLAKEMIAAARETGVDVVKFQTYKAEEVMTDETPLAGYMKDGDKNFLELARRLELSFDETLTLQAYAKELGIEFLSSPFDVPSTDFLGTIGMRRMKIPSGETVNPFLLRAAAATRLPLIVSTGMATLEEVRRSLDFLKRHDSGPVTVLHCTTQYPAEPQYCNLRAMATMAREFGLPVGYSDHTPGIEISLAAVALGATVIEKHFTLDKKLPGPDQAASLEPHEFRALVDGIRNINAALGHGEKRPWPVEVEVAKVARKSIVTVRAMDAGHVITEADLTAKRPGTGIPAMDAELVFGRTLARDVAENALIRWTDLA</sequence>
<dbReference type="EC" id="2.5.1.56" evidence="2"/>
<dbReference type="SUPFAM" id="SSF51269">
    <property type="entry name" value="AFP III-like domain"/>
    <property type="match status" value="1"/>
</dbReference>
<organism evidence="2 3">
    <name type="scientific">Pelomonas dachongensis</name>
    <dbReference type="NCBI Taxonomy" id="3299029"/>
    <lineage>
        <taxon>Bacteria</taxon>
        <taxon>Pseudomonadati</taxon>
        <taxon>Pseudomonadota</taxon>
        <taxon>Betaproteobacteria</taxon>
        <taxon>Burkholderiales</taxon>
        <taxon>Sphaerotilaceae</taxon>
        <taxon>Roseateles</taxon>
    </lineage>
</organism>
<dbReference type="InterPro" id="IPR036732">
    <property type="entry name" value="AFP_Neu5c_C_sf"/>
</dbReference>